<feature type="domain" description="HTH lacI-type" evidence="4">
    <location>
        <begin position="10"/>
        <end position="48"/>
    </location>
</feature>
<dbReference type="AlphaFoldDB" id="A0A559SVC7"/>
<sequence length="342" mass="36914">MGMAHIFLVKDIAFQAGLSTATVDRVLNGRGGVRRQTEMRVRAAIVELEKQQTGAETAGRKFAIDIVMETPDRFSTAVRAAFEAEVATFLPTVFRCRFHFAEVMKPAELVLLLDRIRLRGTHGIVLKAPDVPEIVAAVARADEAGIPVVTLVTDLPNSLRAAYAGADNRAAGETAAYLIGERFSGAPGQVLVTLSSGRFRGEEEREIGFRRLIRDRYPQIGITEISEGRGTDAATGTQTAHAIADDPAINAVYSIGGGNKAVLAAFEAMQRRILIFVAHDLDADNRALLAAHKIGFVLHHDLRMDARSAFRTIIGRQLSGHPAAPSLSTVEIVTPYNMPVPG</sequence>
<evidence type="ECO:0000313" key="5">
    <source>
        <dbReference type="EMBL" id="TVZ66318.1"/>
    </source>
</evidence>
<protein>
    <submittedName>
        <fullName evidence="5">LacI family transcriptional regulator</fullName>
    </submittedName>
</protein>
<evidence type="ECO:0000259" key="4">
    <source>
        <dbReference type="PROSITE" id="PS50932"/>
    </source>
</evidence>
<comment type="caution">
    <text evidence="5">The sequence shown here is derived from an EMBL/GenBank/DDBJ whole genome shotgun (WGS) entry which is preliminary data.</text>
</comment>
<keyword evidence="1" id="KW-0805">Transcription regulation</keyword>
<dbReference type="InterPro" id="IPR010982">
    <property type="entry name" value="Lambda_DNA-bd_dom_sf"/>
</dbReference>
<dbReference type="Gene3D" id="1.10.260.40">
    <property type="entry name" value="lambda repressor-like DNA-binding domains"/>
    <property type="match status" value="1"/>
</dbReference>
<dbReference type="PANTHER" id="PTHR30146">
    <property type="entry name" value="LACI-RELATED TRANSCRIPTIONAL REPRESSOR"/>
    <property type="match status" value="1"/>
</dbReference>
<dbReference type="GO" id="GO:0003700">
    <property type="term" value="F:DNA-binding transcription factor activity"/>
    <property type="evidence" value="ECO:0007669"/>
    <property type="project" value="TreeGrafter"/>
</dbReference>
<dbReference type="Gene3D" id="3.40.50.2300">
    <property type="match status" value="2"/>
</dbReference>
<dbReference type="CDD" id="cd01392">
    <property type="entry name" value="HTH_LacI"/>
    <property type="match status" value="1"/>
</dbReference>
<dbReference type="InterPro" id="IPR028082">
    <property type="entry name" value="Peripla_BP_I"/>
</dbReference>
<dbReference type="Pfam" id="PF00356">
    <property type="entry name" value="LacI"/>
    <property type="match status" value="1"/>
</dbReference>
<proteinExistence type="predicted"/>
<dbReference type="GO" id="GO:0000976">
    <property type="term" value="F:transcription cis-regulatory region binding"/>
    <property type="evidence" value="ECO:0007669"/>
    <property type="project" value="TreeGrafter"/>
</dbReference>
<evidence type="ECO:0000256" key="2">
    <source>
        <dbReference type="ARBA" id="ARBA00023125"/>
    </source>
</evidence>
<evidence type="ECO:0000256" key="1">
    <source>
        <dbReference type="ARBA" id="ARBA00023015"/>
    </source>
</evidence>
<organism evidence="5 6">
    <name type="scientific">Rhizobium mongolense USDA 1844</name>
    <dbReference type="NCBI Taxonomy" id="1079460"/>
    <lineage>
        <taxon>Bacteria</taxon>
        <taxon>Pseudomonadati</taxon>
        <taxon>Pseudomonadota</taxon>
        <taxon>Alphaproteobacteria</taxon>
        <taxon>Hyphomicrobiales</taxon>
        <taxon>Rhizobiaceae</taxon>
        <taxon>Rhizobium/Agrobacterium group</taxon>
        <taxon>Rhizobium</taxon>
    </lineage>
</organism>
<keyword evidence="2" id="KW-0238">DNA-binding</keyword>
<dbReference type="Proteomes" id="UP000319824">
    <property type="component" value="Unassembled WGS sequence"/>
</dbReference>
<dbReference type="SUPFAM" id="SSF47413">
    <property type="entry name" value="lambda repressor-like DNA-binding domains"/>
    <property type="match status" value="1"/>
</dbReference>
<evidence type="ECO:0000256" key="3">
    <source>
        <dbReference type="ARBA" id="ARBA00023163"/>
    </source>
</evidence>
<dbReference type="CDD" id="cd06307">
    <property type="entry name" value="PBP1_sugar_binding"/>
    <property type="match status" value="1"/>
</dbReference>
<dbReference type="EMBL" id="VISO01000003">
    <property type="protein sequence ID" value="TVZ66318.1"/>
    <property type="molecule type" value="Genomic_DNA"/>
</dbReference>
<dbReference type="PANTHER" id="PTHR30146:SF152">
    <property type="entry name" value="TRANSCRIPTIONAL REGULATORY PROTEIN"/>
    <property type="match status" value="1"/>
</dbReference>
<reference evidence="5 6" key="1">
    <citation type="submission" date="2019-06" db="EMBL/GenBank/DDBJ databases">
        <title>Pac Bio to generate improved reference genome sequences for organisms with transposon mutant libraries (support for FEBA project).</title>
        <authorList>
            <person name="Blow M."/>
        </authorList>
    </citation>
    <scope>NUCLEOTIDE SEQUENCE [LARGE SCALE GENOMIC DNA]</scope>
    <source>
        <strain evidence="5 6">USDA 1844</strain>
    </source>
</reference>
<dbReference type="Pfam" id="PF13407">
    <property type="entry name" value="Peripla_BP_4"/>
    <property type="match status" value="1"/>
</dbReference>
<dbReference type="SUPFAM" id="SSF53822">
    <property type="entry name" value="Periplasmic binding protein-like I"/>
    <property type="match status" value="1"/>
</dbReference>
<dbReference type="PROSITE" id="PS50932">
    <property type="entry name" value="HTH_LACI_2"/>
    <property type="match status" value="1"/>
</dbReference>
<evidence type="ECO:0000313" key="6">
    <source>
        <dbReference type="Proteomes" id="UP000319824"/>
    </source>
</evidence>
<dbReference type="InterPro" id="IPR000843">
    <property type="entry name" value="HTH_LacI"/>
</dbReference>
<dbReference type="InterPro" id="IPR025997">
    <property type="entry name" value="SBP_2_dom"/>
</dbReference>
<dbReference type="SMART" id="SM00354">
    <property type="entry name" value="HTH_LACI"/>
    <property type="match status" value="1"/>
</dbReference>
<gene>
    <name evidence="5" type="ORF">BCL32_6686</name>
</gene>
<keyword evidence="3" id="KW-0804">Transcription</keyword>
<name>A0A559SVC7_9HYPH</name>
<accession>A0A559SVC7</accession>